<dbReference type="eggNOG" id="KOG1035">
    <property type="taxonomic scope" value="Eukaryota"/>
</dbReference>
<evidence type="ECO:0000259" key="13">
    <source>
        <dbReference type="PROSITE" id="PS50011"/>
    </source>
</evidence>
<dbReference type="KEGG" id="dpp:DICPUDRAFT_98108"/>
<gene>
    <name evidence="14" type="ORF">DICPUDRAFT_98108</name>
</gene>
<evidence type="ECO:0000256" key="9">
    <source>
        <dbReference type="ARBA" id="ARBA00048659"/>
    </source>
</evidence>
<keyword evidence="6 11" id="KW-0067">ATP-binding</keyword>
<dbReference type="InParanoid" id="F0ZMR3"/>
<sequence>MSSNYILSPLFEDNEESREIKKNLIEDYIKAVKEEYLKKGDGTIGPPMDKVRAVLDSTPLSILESQQNKKIFSTHYGSLFCTPYLDPINGDYIYNIGLFNFIFLPTLPLACFQKYQSEFRQLQKLGQGGYGSVFLAKTLRDSKEYAIKIVNFRVSSSEPLEIFYDEREVYREVRVLEKLNHKNILKQYSAWCELDTSIGNSTQFGSEEGSMGTNKESTDVYEIDKENTNVSDSSPSIPTGDSNQFGSEEGSMGINKESTDIYNVSSSNENRYSKSSNYNPTFNSKENNNNNQTINPKENNNNDIIINCSMFIQTEYCQGTLNDLMENPEFNLKSKREVLLISYQIIEGVDYLHSEGLMHRDLKPSNIFLNQDIIKIGDFGLAKPINHLSNYKTLPGSRVSFPHTTQIGTKIYASPEQEEEWLLTEYTEKVDIYSCGIILFELLCGHFLTQSERKTSIDNLLMKETLPRSFSEDEKSLIKNMVKKNPSERPSAKEVLTLLENLLKKL</sequence>
<feature type="compositionally biased region" description="Low complexity" evidence="12">
    <location>
        <begin position="265"/>
        <end position="279"/>
    </location>
</feature>
<keyword evidence="5" id="KW-0418">Kinase</keyword>
<accession>F0ZMR3</accession>
<evidence type="ECO:0000256" key="2">
    <source>
        <dbReference type="ARBA" id="ARBA00022527"/>
    </source>
</evidence>
<evidence type="ECO:0000256" key="6">
    <source>
        <dbReference type="ARBA" id="ARBA00022840"/>
    </source>
</evidence>
<dbReference type="EMBL" id="GL871083">
    <property type="protein sequence ID" value="EGC34792.1"/>
    <property type="molecule type" value="Genomic_DNA"/>
</dbReference>
<dbReference type="STRING" id="5786.F0ZMR3"/>
<evidence type="ECO:0000313" key="14">
    <source>
        <dbReference type="EMBL" id="EGC34792.1"/>
    </source>
</evidence>
<dbReference type="GO" id="GO:0017148">
    <property type="term" value="P:negative regulation of translation"/>
    <property type="evidence" value="ECO:0007669"/>
    <property type="project" value="UniProtKB-KW"/>
</dbReference>
<dbReference type="InterPro" id="IPR017441">
    <property type="entry name" value="Protein_kinase_ATP_BS"/>
</dbReference>
<evidence type="ECO:0000256" key="10">
    <source>
        <dbReference type="ARBA" id="ARBA00048977"/>
    </source>
</evidence>
<protein>
    <recommendedName>
        <fullName evidence="1">non-specific serine/threonine protein kinase</fullName>
        <ecNumber evidence="1">2.7.11.1</ecNumber>
    </recommendedName>
</protein>
<keyword evidence="2" id="KW-0723">Serine/threonine-protein kinase</keyword>
<name>F0ZMR3_DICPU</name>
<dbReference type="GeneID" id="10499161"/>
<dbReference type="Pfam" id="PF00069">
    <property type="entry name" value="Pkinase"/>
    <property type="match status" value="2"/>
</dbReference>
<dbReference type="FunFam" id="1.10.510.10:FF:001167">
    <property type="entry name" value="Uncharacterized protein"/>
    <property type="match status" value="1"/>
</dbReference>
<evidence type="ECO:0000256" key="1">
    <source>
        <dbReference type="ARBA" id="ARBA00012513"/>
    </source>
</evidence>
<dbReference type="FunFam" id="3.30.200.20:FF:000856">
    <property type="entry name" value="Kinase, putative"/>
    <property type="match status" value="1"/>
</dbReference>
<evidence type="ECO:0000256" key="4">
    <source>
        <dbReference type="ARBA" id="ARBA00022741"/>
    </source>
</evidence>
<evidence type="ECO:0000256" key="12">
    <source>
        <dbReference type="SAM" id="MobiDB-lite"/>
    </source>
</evidence>
<dbReference type="AlphaFoldDB" id="F0ZMR3"/>
<evidence type="ECO:0000256" key="3">
    <source>
        <dbReference type="ARBA" id="ARBA00022679"/>
    </source>
</evidence>
<feature type="compositionally biased region" description="Polar residues" evidence="12">
    <location>
        <begin position="280"/>
        <end position="299"/>
    </location>
</feature>
<dbReference type="InterPro" id="IPR011009">
    <property type="entry name" value="Kinase-like_dom_sf"/>
</dbReference>
<dbReference type="Gene3D" id="3.30.200.20">
    <property type="entry name" value="Phosphorylase Kinase, domain 1"/>
    <property type="match status" value="1"/>
</dbReference>
<dbReference type="GO" id="GO:0005524">
    <property type="term" value="F:ATP binding"/>
    <property type="evidence" value="ECO:0007669"/>
    <property type="project" value="UniProtKB-UniRule"/>
</dbReference>
<dbReference type="InterPro" id="IPR050339">
    <property type="entry name" value="CC_SR_Kinase"/>
</dbReference>
<dbReference type="SMART" id="SM00220">
    <property type="entry name" value="S_TKc"/>
    <property type="match status" value="1"/>
</dbReference>
<keyword evidence="3" id="KW-0808">Transferase</keyword>
<evidence type="ECO:0000256" key="8">
    <source>
        <dbReference type="ARBA" id="ARBA00037982"/>
    </source>
</evidence>
<comment type="catalytic activity">
    <reaction evidence="9">
        <text>L-threonyl-[protein] + ATP = O-phospho-L-threonyl-[protein] + ADP + H(+)</text>
        <dbReference type="Rhea" id="RHEA:46608"/>
        <dbReference type="Rhea" id="RHEA-COMP:11060"/>
        <dbReference type="Rhea" id="RHEA-COMP:11605"/>
        <dbReference type="ChEBI" id="CHEBI:15378"/>
        <dbReference type="ChEBI" id="CHEBI:30013"/>
        <dbReference type="ChEBI" id="CHEBI:30616"/>
        <dbReference type="ChEBI" id="CHEBI:61977"/>
        <dbReference type="ChEBI" id="CHEBI:456216"/>
        <dbReference type="EC" id="2.7.11.1"/>
    </reaction>
    <physiologicalReaction direction="left-to-right" evidence="9">
        <dbReference type="Rhea" id="RHEA:46609"/>
    </physiologicalReaction>
</comment>
<dbReference type="PANTHER" id="PTHR11042">
    <property type="entry name" value="EUKARYOTIC TRANSLATION INITIATION FACTOR 2-ALPHA KINASE EIF2-ALPHA KINASE -RELATED"/>
    <property type="match status" value="1"/>
</dbReference>
<dbReference type="RefSeq" id="XP_003288707.1">
    <property type="nucleotide sequence ID" value="XM_003288659.1"/>
</dbReference>
<evidence type="ECO:0000256" key="7">
    <source>
        <dbReference type="ARBA" id="ARBA00023193"/>
    </source>
</evidence>
<dbReference type="OrthoDB" id="1405469at2759"/>
<dbReference type="InterPro" id="IPR000719">
    <property type="entry name" value="Prot_kinase_dom"/>
</dbReference>
<dbReference type="InterPro" id="IPR008271">
    <property type="entry name" value="Ser/Thr_kinase_AS"/>
</dbReference>
<dbReference type="GO" id="GO:0004694">
    <property type="term" value="F:eukaryotic translation initiation factor 2alpha kinase activity"/>
    <property type="evidence" value="ECO:0000318"/>
    <property type="project" value="GO_Central"/>
</dbReference>
<feature type="domain" description="Protein kinase" evidence="13">
    <location>
        <begin position="119"/>
        <end position="503"/>
    </location>
</feature>
<dbReference type="GO" id="GO:0005634">
    <property type="term" value="C:nucleus"/>
    <property type="evidence" value="ECO:0000318"/>
    <property type="project" value="GO_Central"/>
</dbReference>
<reference evidence="15" key="1">
    <citation type="journal article" date="2011" name="Genome Biol.">
        <title>Comparative genomics of the social amoebae Dictyostelium discoideum and Dictyostelium purpureum.</title>
        <authorList>
            <consortium name="US DOE Joint Genome Institute (JGI-PGF)"/>
            <person name="Sucgang R."/>
            <person name="Kuo A."/>
            <person name="Tian X."/>
            <person name="Salerno W."/>
            <person name="Parikh A."/>
            <person name="Feasley C.L."/>
            <person name="Dalin E."/>
            <person name="Tu H."/>
            <person name="Huang E."/>
            <person name="Barry K."/>
            <person name="Lindquist E."/>
            <person name="Shapiro H."/>
            <person name="Bruce D."/>
            <person name="Schmutz J."/>
            <person name="Salamov A."/>
            <person name="Fey P."/>
            <person name="Gaudet P."/>
            <person name="Anjard C."/>
            <person name="Babu M.M."/>
            <person name="Basu S."/>
            <person name="Bushmanova Y."/>
            <person name="van der Wel H."/>
            <person name="Katoh-Kurasawa M."/>
            <person name="Dinh C."/>
            <person name="Coutinho P.M."/>
            <person name="Saito T."/>
            <person name="Elias M."/>
            <person name="Schaap P."/>
            <person name="Kay R.R."/>
            <person name="Henrissat B."/>
            <person name="Eichinger L."/>
            <person name="Rivero F."/>
            <person name="Putnam N.H."/>
            <person name="West C.M."/>
            <person name="Loomis W.F."/>
            <person name="Chisholm R.L."/>
            <person name="Shaulsky G."/>
            <person name="Strassmann J.E."/>
            <person name="Queller D.C."/>
            <person name="Kuspa A."/>
            <person name="Grigoriev I.V."/>
        </authorList>
    </citation>
    <scope>NUCLEOTIDE SEQUENCE [LARGE SCALE GENOMIC DNA]</scope>
    <source>
        <strain evidence="15">QSDP1</strain>
    </source>
</reference>
<feature type="compositionally biased region" description="Polar residues" evidence="12">
    <location>
        <begin position="228"/>
        <end position="246"/>
    </location>
</feature>
<keyword evidence="7" id="KW-0652">Protein synthesis inhibitor</keyword>
<evidence type="ECO:0000256" key="5">
    <source>
        <dbReference type="ARBA" id="ARBA00022777"/>
    </source>
</evidence>
<evidence type="ECO:0000313" key="15">
    <source>
        <dbReference type="Proteomes" id="UP000001064"/>
    </source>
</evidence>
<comment type="catalytic activity">
    <reaction evidence="10">
        <text>L-seryl-[protein] + ATP = O-phospho-L-seryl-[protein] + ADP + H(+)</text>
        <dbReference type="Rhea" id="RHEA:17989"/>
        <dbReference type="Rhea" id="RHEA-COMP:9863"/>
        <dbReference type="Rhea" id="RHEA-COMP:11604"/>
        <dbReference type="ChEBI" id="CHEBI:15378"/>
        <dbReference type="ChEBI" id="CHEBI:29999"/>
        <dbReference type="ChEBI" id="CHEBI:30616"/>
        <dbReference type="ChEBI" id="CHEBI:83421"/>
        <dbReference type="ChEBI" id="CHEBI:456216"/>
        <dbReference type="EC" id="2.7.11.1"/>
    </reaction>
    <physiologicalReaction direction="left-to-right" evidence="10">
        <dbReference type="Rhea" id="RHEA:17990"/>
    </physiologicalReaction>
</comment>
<feature type="region of interest" description="Disordered" evidence="12">
    <location>
        <begin position="227"/>
        <end position="299"/>
    </location>
</feature>
<dbReference type="EC" id="2.7.11.1" evidence="1"/>
<dbReference type="Proteomes" id="UP000001064">
    <property type="component" value="Unassembled WGS sequence"/>
</dbReference>
<keyword evidence="4 11" id="KW-0547">Nucleotide-binding</keyword>
<dbReference type="SUPFAM" id="SSF56112">
    <property type="entry name" value="Protein kinase-like (PK-like)"/>
    <property type="match status" value="1"/>
</dbReference>
<organism evidence="14 15">
    <name type="scientific">Dictyostelium purpureum</name>
    <name type="common">Slime mold</name>
    <dbReference type="NCBI Taxonomy" id="5786"/>
    <lineage>
        <taxon>Eukaryota</taxon>
        <taxon>Amoebozoa</taxon>
        <taxon>Evosea</taxon>
        <taxon>Eumycetozoa</taxon>
        <taxon>Dictyostelia</taxon>
        <taxon>Dictyosteliales</taxon>
        <taxon>Dictyosteliaceae</taxon>
        <taxon>Dictyostelium</taxon>
    </lineage>
</organism>
<dbReference type="PROSITE" id="PS50011">
    <property type="entry name" value="PROTEIN_KINASE_DOM"/>
    <property type="match status" value="1"/>
</dbReference>
<evidence type="ECO:0000256" key="11">
    <source>
        <dbReference type="PROSITE-ProRule" id="PRU10141"/>
    </source>
</evidence>
<dbReference type="PROSITE" id="PS00108">
    <property type="entry name" value="PROTEIN_KINASE_ST"/>
    <property type="match status" value="1"/>
</dbReference>
<feature type="binding site" evidence="11">
    <location>
        <position position="148"/>
    </location>
    <ligand>
        <name>ATP</name>
        <dbReference type="ChEBI" id="CHEBI:30616"/>
    </ligand>
</feature>
<dbReference type="VEuPathDB" id="AmoebaDB:DICPUDRAFT_98108"/>
<dbReference type="Gene3D" id="1.10.510.10">
    <property type="entry name" value="Transferase(Phosphotransferase) domain 1"/>
    <property type="match status" value="1"/>
</dbReference>
<dbReference type="GO" id="GO:0006446">
    <property type="term" value="P:regulation of translational initiation"/>
    <property type="evidence" value="ECO:0000318"/>
    <property type="project" value="GO_Central"/>
</dbReference>
<dbReference type="GO" id="GO:0005737">
    <property type="term" value="C:cytoplasm"/>
    <property type="evidence" value="ECO:0000318"/>
    <property type="project" value="GO_Central"/>
</dbReference>
<proteinExistence type="inferred from homology"/>
<comment type="similarity">
    <text evidence="8">Belongs to the protein kinase superfamily. Ser/Thr protein kinase family. GCN2 subfamily.</text>
</comment>
<dbReference type="PROSITE" id="PS00107">
    <property type="entry name" value="PROTEIN_KINASE_ATP"/>
    <property type="match status" value="1"/>
</dbReference>
<dbReference type="PANTHER" id="PTHR11042:SF160">
    <property type="entry name" value="EUKARYOTIC TRANSLATION INITIATION FACTOR 2-ALPHA KINASE 1"/>
    <property type="match status" value="1"/>
</dbReference>
<keyword evidence="15" id="KW-1185">Reference proteome</keyword>